<keyword evidence="3" id="KW-1185">Reference proteome</keyword>
<organism evidence="2 3">
    <name type="scientific">Paenibacillus antri</name>
    <dbReference type="NCBI Taxonomy" id="2582848"/>
    <lineage>
        <taxon>Bacteria</taxon>
        <taxon>Bacillati</taxon>
        <taxon>Bacillota</taxon>
        <taxon>Bacilli</taxon>
        <taxon>Bacillales</taxon>
        <taxon>Paenibacillaceae</taxon>
        <taxon>Paenibacillus</taxon>
    </lineage>
</organism>
<comment type="caution">
    <text evidence="2">The sequence shown here is derived from an EMBL/GenBank/DDBJ whole genome shotgun (WGS) entry which is preliminary data.</text>
</comment>
<gene>
    <name evidence="2" type="ORF">FE782_29410</name>
</gene>
<name>A0A5R9G6Q7_9BACL</name>
<dbReference type="SMART" id="SM00886">
    <property type="entry name" value="Dabb"/>
    <property type="match status" value="1"/>
</dbReference>
<dbReference type="OrthoDB" id="9808130at2"/>
<sequence>MKPGRIRHMAIFTLKHAEDAPETARFLEDGRVILSAIPSVENFEVLLQVSPKTSFRFGFSMEFADRAGYDAYNAHPAHTDFVERRWKVEVESFQEIDFVDVGGASSLET</sequence>
<evidence type="ECO:0000313" key="3">
    <source>
        <dbReference type="Proteomes" id="UP000309676"/>
    </source>
</evidence>
<evidence type="ECO:0000313" key="2">
    <source>
        <dbReference type="EMBL" id="TLS48654.1"/>
    </source>
</evidence>
<dbReference type="PROSITE" id="PS51502">
    <property type="entry name" value="S_R_A_B_BARREL"/>
    <property type="match status" value="1"/>
</dbReference>
<feature type="domain" description="Stress-response A/B barrel" evidence="1">
    <location>
        <begin position="6"/>
        <end position="98"/>
    </location>
</feature>
<dbReference type="InterPro" id="IPR011008">
    <property type="entry name" value="Dimeric_a/b-barrel"/>
</dbReference>
<dbReference type="AlphaFoldDB" id="A0A5R9G6Q7"/>
<protein>
    <submittedName>
        <fullName evidence="2">Dabb family protein</fullName>
    </submittedName>
</protein>
<reference evidence="2 3" key="1">
    <citation type="submission" date="2019-05" db="EMBL/GenBank/DDBJ databases">
        <authorList>
            <person name="Narsing Rao M.P."/>
            <person name="Li W.J."/>
        </authorList>
    </citation>
    <scope>NUCLEOTIDE SEQUENCE [LARGE SCALE GENOMIC DNA]</scope>
    <source>
        <strain evidence="2 3">SYSU_K30003</strain>
    </source>
</reference>
<dbReference type="Proteomes" id="UP000309676">
    <property type="component" value="Unassembled WGS sequence"/>
</dbReference>
<evidence type="ECO:0000259" key="1">
    <source>
        <dbReference type="PROSITE" id="PS51502"/>
    </source>
</evidence>
<dbReference type="EMBL" id="VCIW01000031">
    <property type="protein sequence ID" value="TLS48654.1"/>
    <property type="molecule type" value="Genomic_DNA"/>
</dbReference>
<dbReference type="Gene3D" id="3.30.70.100">
    <property type="match status" value="1"/>
</dbReference>
<dbReference type="SUPFAM" id="SSF54909">
    <property type="entry name" value="Dimeric alpha+beta barrel"/>
    <property type="match status" value="1"/>
</dbReference>
<dbReference type="InterPro" id="IPR013097">
    <property type="entry name" value="Dabb"/>
</dbReference>
<proteinExistence type="predicted"/>
<accession>A0A5R9G6Q7</accession>
<dbReference type="Pfam" id="PF07876">
    <property type="entry name" value="Dabb"/>
    <property type="match status" value="1"/>
</dbReference>
<dbReference type="RefSeq" id="WP_138197924.1">
    <property type="nucleotide sequence ID" value="NZ_VCIW01000031.1"/>
</dbReference>